<organism evidence="2 3">
    <name type="scientific">Kordiimonas sediminis</name>
    <dbReference type="NCBI Taxonomy" id="1735581"/>
    <lineage>
        <taxon>Bacteria</taxon>
        <taxon>Pseudomonadati</taxon>
        <taxon>Pseudomonadota</taxon>
        <taxon>Alphaproteobacteria</taxon>
        <taxon>Kordiimonadales</taxon>
        <taxon>Kordiimonadaceae</taxon>
        <taxon>Kordiimonas</taxon>
    </lineage>
</organism>
<sequence>MAKRQSPTPPKNPFAKALSSGLFQQKKVRAKKGKGAYIRRQKHQKSLPAAFDVLPHAVCAI</sequence>
<feature type="region of interest" description="Disordered" evidence="1">
    <location>
        <begin position="1"/>
        <end position="22"/>
    </location>
</feature>
<keyword evidence="3" id="KW-1185">Reference proteome</keyword>
<dbReference type="AlphaFoldDB" id="A0A919E717"/>
<gene>
    <name evidence="2" type="ORF">GCM10017044_11620</name>
</gene>
<dbReference type="RefSeq" id="WP_191250748.1">
    <property type="nucleotide sequence ID" value="NZ_BNCI01000001.1"/>
</dbReference>
<dbReference type="InterPro" id="IPR005589">
    <property type="entry name" value="ArfA"/>
</dbReference>
<dbReference type="GO" id="GO:0072344">
    <property type="term" value="P:rescue of stalled ribosome"/>
    <property type="evidence" value="ECO:0007669"/>
    <property type="project" value="InterPro"/>
</dbReference>
<dbReference type="Proteomes" id="UP000630923">
    <property type="component" value="Unassembled WGS sequence"/>
</dbReference>
<comment type="caution">
    <text evidence="2">The sequence shown here is derived from an EMBL/GenBank/DDBJ whole genome shotgun (WGS) entry which is preliminary data.</text>
</comment>
<reference evidence="2" key="1">
    <citation type="journal article" date="2014" name="Int. J. Syst. Evol. Microbiol.">
        <title>Complete genome sequence of Corynebacterium casei LMG S-19264T (=DSM 44701T), isolated from a smear-ripened cheese.</title>
        <authorList>
            <consortium name="US DOE Joint Genome Institute (JGI-PGF)"/>
            <person name="Walter F."/>
            <person name="Albersmeier A."/>
            <person name="Kalinowski J."/>
            <person name="Ruckert C."/>
        </authorList>
    </citation>
    <scope>NUCLEOTIDE SEQUENCE</scope>
    <source>
        <strain evidence="2">KCTC 42590</strain>
    </source>
</reference>
<reference evidence="2" key="2">
    <citation type="submission" date="2020-09" db="EMBL/GenBank/DDBJ databases">
        <authorList>
            <person name="Sun Q."/>
            <person name="Kim S."/>
        </authorList>
    </citation>
    <scope>NUCLEOTIDE SEQUENCE</scope>
    <source>
        <strain evidence="2">KCTC 42590</strain>
    </source>
</reference>
<evidence type="ECO:0000313" key="3">
    <source>
        <dbReference type="Proteomes" id="UP000630923"/>
    </source>
</evidence>
<evidence type="ECO:0008006" key="4">
    <source>
        <dbReference type="Google" id="ProtNLM"/>
    </source>
</evidence>
<dbReference type="Pfam" id="PF03889">
    <property type="entry name" value="ArfA"/>
    <property type="match status" value="1"/>
</dbReference>
<evidence type="ECO:0000256" key="1">
    <source>
        <dbReference type="SAM" id="MobiDB-lite"/>
    </source>
</evidence>
<accession>A0A919E717</accession>
<evidence type="ECO:0000313" key="2">
    <source>
        <dbReference type="EMBL" id="GHF18757.1"/>
    </source>
</evidence>
<protein>
    <recommendedName>
        <fullName evidence="4">Ribosome alternative rescue factor ArfA</fullName>
    </recommendedName>
</protein>
<name>A0A919E717_9PROT</name>
<proteinExistence type="predicted"/>
<dbReference type="EMBL" id="BNCI01000001">
    <property type="protein sequence ID" value="GHF18757.1"/>
    <property type="molecule type" value="Genomic_DNA"/>
</dbReference>